<sequence>MQRIQLAAYGCFDCWELHVLHNEKKSRHCIVSFLCEEFDQELKGKYEKAKIGHLDETSLLFFKECQSLLKEKYNKEISELEKSLEHYEQKKRTKKAYMKMLVLRNALQAHRNALDASLKSFQYTPERNIL</sequence>
<evidence type="ECO:0000256" key="1">
    <source>
        <dbReference type="SAM" id="Coils"/>
    </source>
</evidence>
<name>A0AA96EMN0_9VIRU</name>
<feature type="coiled-coil region" evidence="1">
    <location>
        <begin position="63"/>
        <end position="97"/>
    </location>
</feature>
<protein>
    <submittedName>
        <fullName evidence="2">Uncharacterized protein</fullName>
    </submittedName>
</protein>
<gene>
    <name evidence="2" type="ORF">MarDSR_473</name>
</gene>
<evidence type="ECO:0000313" key="2">
    <source>
        <dbReference type="EMBL" id="WNL50512.1"/>
    </source>
</evidence>
<reference evidence="2" key="1">
    <citation type="submission" date="2023-07" db="EMBL/GenBank/DDBJ databases">
        <authorList>
            <person name="Xia Y."/>
        </authorList>
    </citation>
    <scope>NUCLEOTIDE SEQUENCE</scope>
    <source>
        <strain evidence="2">E</strain>
    </source>
</reference>
<accession>A0AA96EMN0</accession>
<dbReference type="EMBL" id="OR343189">
    <property type="protein sequence ID" value="WNL50512.1"/>
    <property type="molecule type" value="Genomic_DNA"/>
</dbReference>
<keyword evidence="1" id="KW-0175">Coiled coil</keyword>
<organism evidence="2">
    <name type="scientific">Marseillevirus sp</name>
    <dbReference type="NCBI Taxonomy" id="2809551"/>
    <lineage>
        <taxon>Viruses</taxon>
        <taxon>Varidnaviria</taxon>
        <taxon>Bamfordvirae</taxon>
        <taxon>Nucleocytoviricota</taxon>
        <taxon>Megaviricetes</taxon>
        <taxon>Pimascovirales</taxon>
        <taxon>Pimascovirales incertae sedis</taxon>
        <taxon>Marseilleviridae</taxon>
        <taxon>Marseillevirus</taxon>
    </lineage>
</organism>
<proteinExistence type="predicted"/>